<comment type="caution">
    <text evidence="6">The sequence shown here is derived from an EMBL/GenBank/DDBJ whole genome shotgun (WGS) entry which is preliminary data.</text>
</comment>
<evidence type="ECO:0000256" key="1">
    <source>
        <dbReference type="ARBA" id="ARBA00023015"/>
    </source>
</evidence>
<feature type="domain" description="Zn(2)-C6 fungal-type" evidence="5">
    <location>
        <begin position="7"/>
        <end position="37"/>
    </location>
</feature>
<evidence type="ECO:0000313" key="7">
    <source>
        <dbReference type="Proteomes" id="UP001610335"/>
    </source>
</evidence>
<dbReference type="CDD" id="cd00067">
    <property type="entry name" value="GAL4"/>
    <property type="match status" value="1"/>
</dbReference>
<proteinExistence type="predicted"/>
<dbReference type="Proteomes" id="UP001610335">
    <property type="component" value="Unassembled WGS sequence"/>
</dbReference>
<sequence length="316" mass="35366">MAILRKACRNCTASKRKCVVQLPKCTRCAQRGLECTYDLEPLNAPAVHPGTLPKMSFNPSVCDTPGYCMMKTIRFRSPSIDPAICGPGHPDSFEVLRLGYKPVPELVKAGHPAIFVHPKLQIHCHNHLAALVEFGSVSYESFRRLIQLDLRAVPIKETLTALQALLVYLATFISSVNEVEKKKYLNILSDWTQVLLESAQANMPQDQSSWQAWLFGESVRRTIIMSYGLAMTLSSFNYGYCTGWLFLESLPFDRRAGLWTAESPQAWIAATGVRTGEEVGERLISYHKFAVNLDGSNFDFRGDTFLALLAFSHNGR</sequence>
<dbReference type="PROSITE" id="PS00463">
    <property type="entry name" value="ZN2_CY6_FUNGAL_1"/>
    <property type="match status" value="1"/>
</dbReference>
<evidence type="ECO:0000313" key="6">
    <source>
        <dbReference type="EMBL" id="KAL2826870.1"/>
    </source>
</evidence>
<evidence type="ECO:0000256" key="3">
    <source>
        <dbReference type="ARBA" id="ARBA00023163"/>
    </source>
</evidence>
<name>A0ABR4IGK2_9EURO</name>
<keyword evidence="1" id="KW-0805">Transcription regulation</keyword>
<dbReference type="PROSITE" id="PS50048">
    <property type="entry name" value="ZN2_CY6_FUNGAL_2"/>
    <property type="match status" value="1"/>
</dbReference>
<keyword evidence="4" id="KW-0539">Nucleus</keyword>
<evidence type="ECO:0000256" key="2">
    <source>
        <dbReference type="ARBA" id="ARBA00023125"/>
    </source>
</evidence>
<dbReference type="SMART" id="SM00066">
    <property type="entry name" value="GAL4"/>
    <property type="match status" value="1"/>
</dbReference>
<keyword evidence="7" id="KW-1185">Reference proteome</keyword>
<evidence type="ECO:0000256" key="4">
    <source>
        <dbReference type="ARBA" id="ARBA00023242"/>
    </source>
</evidence>
<dbReference type="Gene3D" id="4.10.240.10">
    <property type="entry name" value="Zn(2)-C6 fungal-type DNA-binding domain"/>
    <property type="match status" value="1"/>
</dbReference>
<gene>
    <name evidence="6" type="ORF">BDW59DRAFT_62111</name>
</gene>
<dbReference type="SUPFAM" id="SSF57701">
    <property type="entry name" value="Zn2/Cys6 DNA-binding domain"/>
    <property type="match status" value="1"/>
</dbReference>
<dbReference type="InterPro" id="IPR001138">
    <property type="entry name" value="Zn2Cys6_DnaBD"/>
</dbReference>
<dbReference type="Pfam" id="PF00172">
    <property type="entry name" value="Zn_clus"/>
    <property type="match status" value="1"/>
</dbReference>
<accession>A0ABR4IGK2</accession>
<organism evidence="6 7">
    <name type="scientific">Aspergillus cavernicola</name>
    <dbReference type="NCBI Taxonomy" id="176166"/>
    <lineage>
        <taxon>Eukaryota</taxon>
        <taxon>Fungi</taxon>
        <taxon>Dikarya</taxon>
        <taxon>Ascomycota</taxon>
        <taxon>Pezizomycotina</taxon>
        <taxon>Eurotiomycetes</taxon>
        <taxon>Eurotiomycetidae</taxon>
        <taxon>Eurotiales</taxon>
        <taxon>Aspergillaceae</taxon>
        <taxon>Aspergillus</taxon>
        <taxon>Aspergillus subgen. Nidulantes</taxon>
    </lineage>
</organism>
<evidence type="ECO:0000259" key="5">
    <source>
        <dbReference type="PROSITE" id="PS50048"/>
    </source>
</evidence>
<dbReference type="EMBL" id="JBFXLS010000028">
    <property type="protein sequence ID" value="KAL2826870.1"/>
    <property type="molecule type" value="Genomic_DNA"/>
</dbReference>
<dbReference type="InterPro" id="IPR036864">
    <property type="entry name" value="Zn2-C6_fun-type_DNA-bd_sf"/>
</dbReference>
<keyword evidence="2" id="KW-0238">DNA-binding</keyword>
<protein>
    <recommendedName>
        <fullName evidence="5">Zn(2)-C6 fungal-type domain-containing protein</fullName>
    </recommendedName>
</protein>
<keyword evidence="3" id="KW-0804">Transcription</keyword>
<reference evidence="6 7" key="1">
    <citation type="submission" date="2024-07" db="EMBL/GenBank/DDBJ databases">
        <title>Section-level genome sequencing and comparative genomics of Aspergillus sections Usti and Cavernicolus.</title>
        <authorList>
            <consortium name="Lawrence Berkeley National Laboratory"/>
            <person name="Nybo J.L."/>
            <person name="Vesth T.C."/>
            <person name="Theobald S."/>
            <person name="Frisvad J.C."/>
            <person name="Larsen T.O."/>
            <person name="Kjaerboelling I."/>
            <person name="Rothschild-Mancinelli K."/>
            <person name="Lyhne E.K."/>
            <person name="Kogle M.E."/>
            <person name="Barry K."/>
            <person name="Clum A."/>
            <person name="Na H."/>
            <person name="Ledsgaard L."/>
            <person name="Lin J."/>
            <person name="Lipzen A."/>
            <person name="Kuo A."/>
            <person name="Riley R."/>
            <person name="Mondo S."/>
            <person name="LaButti K."/>
            <person name="Haridas S."/>
            <person name="Pangalinan J."/>
            <person name="Salamov A.A."/>
            <person name="Simmons B.A."/>
            <person name="Magnuson J.K."/>
            <person name="Chen J."/>
            <person name="Drula E."/>
            <person name="Henrissat B."/>
            <person name="Wiebenga A."/>
            <person name="Lubbers R.J."/>
            <person name="Gomes A.C."/>
            <person name="Makela M.R."/>
            <person name="Stajich J."/>
            <person name="Grigoriev I.V."/>
            <person name="Mortensen U.H."/>
            <person name="De vries R.P."/>
            <person name="Baker S.E."/>
            <person name="Andersen M.R."/>
        </authorList>
    </citation>
    <scope>NUCLEOTIDE SEQUENCE [LARGE SCALE GENOMIC DNA]</scope>
    <source>
        <strain evidence="6 7">CBS 600.67</strain>
    </source>
</reference>